<name>A0AAE9BPF9_9CAUD</name>
<dbReference type="SUPFAM" id="SSF51126">
    <property type="entry name" value="Pectin lyase-like"/>
    <property type="match status" value="1"/>
</dbReference>
<evidence type="ECO:0000256" key="1">
    <source>
        <dbReference type="ARBA" id="ARBA00004328"/>
    </source>
</evidence>
<evidence type="ECO:0000313" key="8">
    <source>
        <dbReference type="Proteomes" id="UP000828768"/>
    </source>
</evidence>
<dbReference type="EMBL" id="MZ803112">
    <property type="protein sequence ID" value="UAW01091.1"/>
    <property type="molecule type" value="Genomic_DNA"/>
</dbReference>
<proteinExistence type="inferred from homology"/>
<dbReference type="Pfam" id="PF03906">
    <property type="entry name" value="Phage_T7_tail"/>
    <property type="match status" value="1"/>
</dbReference>
<feature type="domain" description="Endosialidase N-terminal extension" evidence="6">
    <location>
        <begin position="206"/>
        <end position="259"/>
    </location>
</feature>
<protein>
    <submittedName>
        <fullName evidence="7">Tail fiber</fullName>
    </submittedName>
</protein>
<keyword evidence="8" id="KW-1185">Reference proteome</keyword>
<evidence type="ECO:0000256" key="4">
    <source>
        <dbReference type="ARBA" id="ARBA00035636"/>
    </source>
</evidence>
<dbReference type="GO" id="GO:0098994">
    <property type="term" value="P:symbiont entry into host cell via disruption of host cell envelope"/>
    <property type="evidence" value="ECO:0007669"/>
    <property type="project" value="UniProtKB-KW"/>
</dbReference>
<evidence type="ECO:0000259" key="6">
    <source>
        <dbReference type="Pfam" id="PF12218"/>
    </source>
</evidence>
<accession>A0AAE9BPF9</accession>
<dbReference type="GO" id="GO:0098015">
    <property type="term" value="C:virus tail"/>
    <property type="evidence" value="ECO:0007669"/>
    <property type="project" value="UniProtKB-KW"/>
</dbReference>
<dbReference type="InterPro" id="IPR012334">
    <property type="entry name" value="Pectin_lyas_fold"/>
</dbReference>
<evidence type="ECO:0000256" key="3">
    <source>
        <dbReference type="ARBA" id="ARBA00022844"/>
    </source>
</evidence>
<dbReference type="InterPro" id="IPR024429">
    <property type="entry name" value="Endosialidase_N-extension"/>
</dbReference>
<dbReference type="Proteomes" id="UP000828768">
    <property type="component" value="Segment"/>
</dbReference>
<evidence type="ECO:0000256" key="2">
    <source>
        <dbReference type="ARBA" id="ARBA00022732"/>
    </source>
</evidence>
<gene>
    <name evidence="7" type="ORF">STIP28_49</name>
</gene>
<organism evidence="7 8">
    <name type="scientific">Synechococcus T7-like virus S-TIP28</name>
    <dbReference type="NCBI Taxonomy" id="1332140"/>
    <lineage>
        <taxon>Viruses</taxon>
        <taxon>Duplodnaviria</taxon>
        <taxon>Heunggongvirae</taxon>
        <taxon>Uroviricota</taxon>
        <taxon>Caudoviricetes</taxon>
        <taxon>Autographivirales</taxon>
        <taxon>Autographivirales incertae sedis</taxon>
        <taxon>Tiranvirus</taxon>
        <taxon>Tiranvirus STIP28</taxon>
    </lineage>
</organism>
<reference evidence="7" key="1">
    <citation type="submission" date="2021-08" db="EMBL/GenBank/DDBJ databases">
        <authorList>
            <person name="Shitrit D."/>
            <person name="Kirzner S."/>
            <person name="Dekel-Bird N.P."/>
            <person name="Avrani S."/>
            <person name="Sabehi G."/>
            <person name="Perkarsky I."/>
            <person name="Peleg M."/>
            <person name="Tahan R."/>
            <person name="Kondratyeva K."/>
            <person name="Lindell D."/>
        </authorList>
    </citation>
    <scope>NUCLEOTIDE SEQUENCE</scope>
</reference>
<feature type="domain" description="Bacteriophage T7 tail fibre protein-like N-terminal" evidence="5">
    <location>
        <begin position="6"/>
        <end position="103"/>
    </location>
</feature>
<dbReference type="Gene3D" id="2.160.20.10">
    <property type="entry name" value="Single-stranded right-handed beta-helix, Pectin lyase-like"/>
    <property type="match status" value="1"/>
</dbReference>
<dbReference type="GO" id="GO:0098996">
    <property type="term" value="P:symbiont entry into host cell via disruption of host cell glycocalyx"/>
    <property type="evidence" value="ECO:0007669"/>
    <property type="project" value="UniProtKB-KW"/>
</dbReference>
<evidence type="ECO:0000313" key="7">
    <source>
        <dbReference type="EMBL" id="UAW01091.1"/>
    </source>
</evidence>
<dbReference type="Pfam" id="PF12218">
    <property type="entry name" value="End_N_terminal"/>
    <property type="match status" value="1"/>
</dbReference>
<sequence length="753" mass="80927">MAQVQNQYVGDGATRLYSFTFPYIDENDIQVRLDNVATTEYTLANATTIEFNTAPGDGVIILIRRQTSLEQIAEFFPGSAIRAQDLNDNFTQTLYAVQEFGDGQDPDKDKLPLNGGTMLGPIVFSDNQQGLGTQVSPTPPVNAQDGDTWWDTVSGKTFVYYQDVDSSQWVVSSPDADLDAYIYPSGTARQITDRLTDYVSPKDFGAVGDGVADDTAALSSALQTGKPVDGLGLTYLITSTITVGNLKSFKNATVTYPDLGNQSDGQVLRITNGDFVLDTVKIIYGDSPLRTTSGPNGGLNQYQGVRVEGDGTRPSNFTLRDCLFTGDGSGTHVFIVSCDDFSVTGCHVYDSKAQDPLGTDDQLQAFSILNCSRYTISNSTVRNLLTYETRAFASTGVNTENTYTNINTRGFVNSMGSDYSVVGCHATLVDQGFDVTGSGVNTRWIFSACTAYKCGAIGFKAANGPSFGMFSDCIAKEVGLYSFLASSNNDLNDHDTARYISINNCKAIDAGTASSLDWDFLGNGSKAFAALAGDTSDTNFLPLRVEMHGCSVIQENSTVSIAFHSTQVLPDIADGDTFGDKPLGTVLRDCSAYATSPGAITTRFSGPIGPVFCNVGLGNSVDITSYAGSWFAIPFGSEISDSFNMHSTNNPERVYVREPGIYTVDCNVATSERPDNLALRLKKGGNEVTTGWASERGLDQGIPNGIHLSWTGYIDSPTFLSVEILSFFGNEFPGTTTLELFGDRTMITVTRIS</sequence>
<dbReference type="InterPro" id="IPR005604">
    <property type="entry name" value="Phage_T7_tail_fibre-like_N"/>
</dbReference>
<evidence type="ECO:0000259" key="5">
    <source>
        <dbReference type="Pfam" id="PF03906"/>
    </source>
</evidence>
<comment type="subcellular location">
    <subcellularLocation>
        <location evidence="1">Virion</location>
    </subcellularLocation>
</comment>
<comment type="similarity">
    <text evidence="4">In the N-terminal section; belongs to the Teseptimavirus fiber family.</text>
</comment>
<dbReference type="InterPro" id="IPR011050">
    <property type="entry name" value="Pectin_lyase_fold/virulence"/>
</dbReference>
<keyword evidence="3" id="KW-0946">Virion</keyword>
<keyword evidence="2" id="KW-1227">Viral tail protein</keyword>